<sequence>MNKFEQFTMLLLTFWVAITVSGCELAGDIFKAGAWTGIIAVVGFIVLVIWLISKLFGGGSRNP</sequence>
<evidence type="ECO:0000256" key="1">
    <source>
        <dbReference type="SAM" id="Phobius"/>
    </source>
</evidence>
<dbReference type="PROSITE" id="PS51257">
    <property type="entry name" value="PROKAR_LIPOPROTEIN"/>
    <property type="match status" value="1"/>
</dbReference>
<dbReference type="Proteomes" id="UP000181790">
    <property type="component" value="Unassembled WGS sequence"/>
</dbReference>
<keyword evidence="1" id="KW-0472">Membrane</keyword>
<dbReference type="RefSeq" id="WP_071503140.1">
    <property type="nucleotide sequence ID" value="NZ_MORL01000004.1"/>
</dbReference>
<evidence type="ECO:0008006" key="4">
    <source>
        <dbReference type="Google" id="ProtNLM"/>
    </source>
</evidence>
<organism evidence="2 3">
    <name type="scientific">Arsenicibacter rosenii</name>
    <dbReference type="NCBI Taxonomy" id="1750698"/>
    <lineage>
        <taxon>Bacteria</taxon>
        <taxon>Pseudomonadati</taxon>
        <taxon>Bacteroidota</taxon>
        <taxon>Cytophagia</taxon>
        <taxon>Cytophagales</taxon>
        <taxon>Spirosomataceae</taxon>
        <taxon>Arsenicibacter</taxon>
    </lineage>
</organism>
<accession>A0A1S2VNU4</accession>
<keyword evidence="1" id="KW-0812">Transmembrane</keyword>
<reference evidence="2 3" key="1">
    <citation type="submission" date="2016-10" db="EMBL/GenBank/DDBJ databases">
        <title>Arsenicibacter rosenii gen. nov., sp. nov., an efficient arsenic-methylating bacterium isolated from an arsenic-contaminated paddy soil.</title>
        <authorList>
            <person name="Huang K."/>
        </authorList>
    </citation>
    <scope>NUCLEOTIDE SEQUENCE [LARGE SCALE GENOMIC DNA]</scope>
    <source>
        <strain evidence="2 3">SM-1</strain>
    </source>
</reference>
<evidence type="ECO:0000313" key="3">
    <source>
        <dbReference type="Proteomes" id="UP000181790"/>
    </source>
</evidence>
<comment type="caution">
    <text evidence="2">The sequence shown here is derived from an EMBL/GenBank/DDBJ whole genome shotgun (WGS) entry which is preliminary data.</text>
</comment>
<proteinExistence type="predicted"/>
<feature type="transmembrane region" description="Helical" evidence="1">
    <location>
        <begin position="32"/>
        <end position="52"/>
    </location>
</feature>
<gene>
    <name evidence="2" type="ORF">BLX24_10845</name>
</gene>
<protein>
    <recommendedName>
        <fullName evidence="4">Phosphatidate cytidylyltransferase</fullName>
    </recommendedName>
</protein>
<name>A0A1S2VNU4_9BACT</name>
<dbReference type="OrthoDB" id="894321at2"/>
<dbReference type="EMBL" id="MORL01000004">
    <property type="protein sequence ID" value="OIN59458.1"/>
    <property type="molecule type" value="Genomic_DNA"/>
</dbReference>
<keyword evidence="1" id="KW-1133">Transmembrane helix</keyword>
<evidence type="ECO:0000313" key="2">
    <source>
        <dbReference type="EMBL" id="OIN59458.1"/>
    </source>
</evidence>
<keyword evidence="3" id="KW-1185">Reference proteome</keyword>
<dbReference type="AlphaFoldDB" id="A0A1S2VNU4"/>